<accession>A0AAV4B768</accession>
<name>A0AAV4B768_9GAST</name>
<organism evidence="2 3">
    <name type="scientific">Plakobranchus ocellatus</name>
    <dbReference type="NCBI Taxonomy" id="259542"/>
    <lineage>
        <taxon>Eukaryota</taxon>
        <taxon>Metazoa</taxon>
        <taxon>Spiralia</taxon>
        <taxon>Lophotrochozoa</taxon>
        <taxon>Mollusca</taxon>
        <taxon>Gastropoda</taxon>
        <taxon>Heterobranchia</taxon>
        <taxon>Euthyneura</taxon>
        <taxon>Panpulmonata</taxon>
        <taxon>Sacoglossa</taxon>
        <taxon>Placobranchoidea</taxon>
        <taxon>Plakobranchidae</taxon>
        <taxon>Plakobranchus</taxon>
    </lineage>
</organism>
<keyword evidence="3" id="KW-1185">Reference proteome</keyword>
<dbReference type="Proteomes" id="UP000735302">
    <property type="component" value="Unassembled WGS sequence"/>
</dbReference>
<reference evidence="2 3" key="1">
    <citation type="journal article" date="2021" name="Elife">
        <title>Chloroplast acquisition without the gene transfer in kleptoplastic sea slugs, Plakobranchus ocellatus.</title>
        <authorList>
            <person name="Maeda T."/>
            <person name="Takahashi S."/>
            <person name="Yoshida T."/>
            <person name="Shimamura S."/>
            <person name="Takaki Y."/>
            <person name="Nagai Y."/>
            <person name="Toyoda A."/>
            <person name="Suzuki Y."/>
            <person name="Arimoto A."/>
            <person name="Ishii H."/>
            <person name="Satoh N."/>
            <person name="Nishiyama T."/>
            <person name="Hasebe M."/>
            <person name="Maruyama T."/>
            <person name="Minagawa J."/>
            <person name="Obokata J."/>
            <person name="Shigenobu S."/>
        </authorList>
    </citation>
    <scope>NUCLEOTIDE SEQUENCE [LARGE SCALE GENOMIC DNA]</scope>
</reference>
<comment type="caution">
    <text evidence="2">The sequence shown here is derived from an EMBL/GenBank/DDBJ whole genome shotgun (WGS) entry which is preliminary data.</text>
</comment>
<protein>
    <submittedName>
        <fullName evidence="2">Uncharacterized protein</fullName>
    </submittedName>
</protein>
<dbReference type="AlphaFoldDB" id="A0AAV4B768"/>
<gene>
    <name evidence="2" type="ORF">PoB_004112800</name>
</gene>
<proteinExistence type="predicted"/>
<evidence type="ECO:0000256" key="1">
    <source>
        <dbReference type="SAM" id="MobiDB-lite"/>
    </source>
</evidence>
<sequence>MASIYHGFSTDDHPQHQFCPPGPDSWCFYKRSIGEHLYPSGHKVRVHTPLNYNLLHQHLEPIYNWLTSIDLLRRCELKTTQNPNESFHHSVWSRCSKKNFHSLRRVQFALVSAAAEHNSGPAAISAIKKALGIQEGYHGHRLCQQRAKKRLYLSSQEQQKKAKKRKKMRAAAQEKARLEKEAEEGGPAYQAGMF</sequence>
<evidence type="ECO:0000313" key="3">
    <source>
        <dbReference type="Proteomes" id="UP000735302"/>
    </source>
</evidence>
<evidence type="ECO:0000313" key="2">
    <source>
        <dbReference type="EMBL" id="GFO14623.1"/>
    </source>
</evidence>
<dbReference type="EMBL" id="BLXT01004580">
    <property type="protein sequence ID" value="GFO14623.1"/>
    <property type="molecule type" value="Genomic_DNA"/>
</dbReference>
<feature type="region of interest" description="Disordered" evidence="1">
    <location>
        <begin position="153"/>
        <end position="194"/>
    </location>
</feature>